<dbReference type="AlphaFoldDB" id="W9CG54"/>
<keyword evidence="3" id="KW-1185">Reference proteome</keyword>
<feature type="chain" id="PRO_5004918518" evidence="1">
    <location>
        <begin position="21"/>
        <end position="183"/>
    </location>
</feature>
<reference evidence="2 3" key="1">
    <citation type="journal article" date="2014" name="Genome Announc.">
        <title>Draft genome sequence of Sclerotinia borealis, a psychrophilic plant pathogenic fungus.</title>
        <authorList>
            <person name="Mardanov A.V."/>
            <person name="Beletsky A.V."/>
            <person name="Kadnikov V.V."/>
            <person name="Ignatov A.N."/>
            <person name="Ravin N.V."/>
        </authorList>
    </citation>
    <scope>NUCLEOTIDE SEQUENCE [LARGE SCALE GENOMIC DNA]</scope>
    <source>
        <strain evidence="3">F-4157</strain>
    </source>
</reference>
<gene>
    <name evidence="2" type="ORF">SBOR_6077</name>
</gene>
<accession>W9CG54</accession>
<evidence type="ECO:0000256" key="1">
    <source>
        <dbReference type="SAM" id="SignalP"/>
    </source>
</evidence>
<dbReference type="OrthoDB" id="3513524at2759"/>
<organism evidence="2 3">
    <name type="scientific">Sclerotinia borealis (strain F-4128)</name>
    <dbReference type="NCBI Taxonomy" id="1432307"/>
    <lineage>
        <taxon>Eukaryota</taxon>
        <taxon>Fungi</taxon>
        <taxon>Dikarya</taxon>
        <taxon>Ascomycota</taxon>
        <taxon>Pezizomycotina</taxon>
        <taxon>Leotiomycetes</taxon>
        <taxon>Helotiales</taxon>
        <taxon>Sclerotiniaceae</taxon>
        <taxon>Sclerotinia</taxon>
    </lineage>
</organism>
<name>W9CG54_SCLBF</name>
<protein>
    <submittedName>
        <fullName evidence="2">SchS21 protein</fullName>
    </submittedName>
</protein>
<dbReference type="STRING" id="1432307.W9CG54"/>
<feature type="signal peptide" evidence="1">
    <location>
        <begin position="1"/>
        <end position="20"/>
    </location>
</feature>
<dbReference type="Proteomes" id="UP000019487">
    <property type="component" value="Unassembled WGS sequence"/>
</dbReference>
<sequence length="183" mass="20169">MLSPLPAICLLLSLATTTTAITGHTLSFQNLFPEPRLLIFTPTPSSYIIPPQLIAPSQILSLSTPHWNGNFKAVNASTYNAENPGLENHIWGEVCFACWQDITFFDVSAIWNCCDNEGVHWMWGYDYDGDVDVEGDGEGIREGVREGEVSGCETFPCKTVYNKSGDMQTKTTTKNAIWVVLGS</sequence>
<dbReference type="EMBL" id="AYSA01000307">
    <property type="protein sequence ID" value="ESZ93535.1"/>
    <property type="molecule type" value="Genomic_DNA"/>
</dbReference>
<dbReference type="HOGENOM" id="CLU_120092_0_0_1"/>
<proteinExistence type="predicted"/>
<comment type="caution">
    <text evidence="2">The sequence shown here is derived from an EMBL/GenBank/DDBJ whole genome shotgun (WGS) entry which is preliminary data.</text>
</comment>
<evidence type="ECO:0000313" key="2">
    <source>
        <dbReference type="EMBL" id="ESZ93535.1"/>
    </source>
</evidence>
<evidence type="ECO:0000313" key="3">
    <source>
        <dbReference type="Proteomes" id="UP000019487"/>
    </source>
</evidence>
<keyword evidence="1" id="KW-0732">Signal</keyword>